<accession>A0A2S3WI38</accession>
<evidence type="ECO:0000313" key="2">
    <source>
        <dbReference type="EMBL" id="POF90602.1"/>
    </source>
</evidence>
<organism evidence="2 3">
    <name type="scientific">Pseudomonas putida</name>
    <name type="common">Arthrobacter siderocapsulatus</name>
    <dbReference type="NCBI Taxonomy" id="303"/>
    <lineage>
        <taxon>Bacteria</taxon>
        <taxon>Pseudomonadati</taxon>
        <taxon>Pseudomonadota</taxon>
        <taxon>Gammaproteobacteria</taxon>
        <taxon>Pseudomonadales</taxon>
        <taxon>Pseudomonadaceae</taxon>
        <taxon>Pseudomonas</taxon>
    </lineage>
</organism>
<feature type="signal peptide" evidence="1">
    <location>
        <begin position="1"/>
        <end position="22"/>
    </location>
</feature>
<reference evidence="2 3" key="2">
    <citation type="submission" date="2018-03" db="EMBL/GenBank/DDBJ databases">
        <title>Draft genome of Pseudomonas putida strain KT-27.</title>
        <authorList>
            <person name="Yoshizawa S."/>
            <person name="Khan N.H."/>
            <person name="Nishimura M."/>
            <person name="Chiura H.X."/>
            <person name="Ogura Y."/>
            <person name="Hayashi T."/>
            <person name="Kogure K."/>
        </authorList>
    </citation>
    <scope>NUCLEOTIDE SEQUENCE [LARGE SCALE GENOMIC DNA]</scope>
    <source>
        <strain evidence="2 3">KT-27</strain>
    </source>
</reference>
<evidence type="ECO:0000313" key="3">
    <source>
        <dbReference type="Proteomes" id="UP000237194"/>
    </source>
</evidence>
<feature type="chain" id="PRO_5015546928" evidence="1">
    <location>
        <begin position="23"/>
        <end position="438"/>
    </location>
</feature>
<evidence type="ECO:0000256" key="1">
    <source>
        <dbReference type="SAM" id="SignalP"/>
    </source>
</evidence>
<sequence>MWTLTRLIAGLLLSIAAQTVQAADATSMLAARAKAAVDQLNTWYNSTTDDCGGPDKPGYLCSGITLRTTASRTGFLPWEPSDSQLEKGSVAFSWMRRDSNFGKPFGNQNGLILYPPQYAPPGKLANLHVLCSFPINANTNQRPTLQGCGPILGFEATTDTCQALAVNTAQQWLDKYPQANNYRVCGWDLRHASTSSATAFHTSLQARQGLIDAFWSINNEVLLPVWTKGMGGTLPVHSFFYVDGEREALAKAQYDQIRYQQLYEQLVPVMSVRFPADRSGSVLFGYAEQDQAVGRPTPTPTIDFEDVLPGQYSRLTVQGVEFLLERQLREVNDKPHQESNGLISGKHLEVDSSIKLVLEGAGRRLVSFAWGCNSYCGVHTAIGDSYEELSDEGPGAMRYGTKELIVDGPEALTLAVDTEEEGAMLVFDNLRVQKLPDK</sequence>
<dbReference type="EMBL" id="MIND01000018">
    <property type="protein sequence ID" value="POF90602.1"/>
    <property type="molecule type" value="Genomic_DNA"/>
</dbReference>
<comment type="caution">
    <text evidence="2">The sequence shown here is derived from an EMBL/GenBank/DDBJ whole genome shotgun (WGS) entry which is preliminary data.</text>
</comment>
<dbReference type="AlphaFoldDB" id="A0A2S3WI38"/>
<dbReference type="Proteomes" id="UP000237194">
    <property type="component" value="Unassembled WGS sequence"/>
</dbReference>
<keyword evidence="1" id="KW-0732">Signal</keyword>
<dbReference type="RefSeq" id="WP_103438450.1">
    <property type="nucleotide sequence ID" value="NZ_MIND01000018.1"/>
</dbReference>
<proteinExistence type="predicted"/>
<protein>
    <submittedName>
        <fullName evidence="2">Uncharacterized protein</fullName>
    </submittedName>
</protein>
<reference evidence="2 3" key="1">
    <citation type="submission" date="2016-08" db="EMBL/GenBank/DDBJ databases">
        <authorList>
            <person name="Seilhamer J.J."/>
        </authorList>
    </citation>
    <scope>NUCLEOTIDE SEQUENCE [LARGE SCALE GENOMIC DNA]</scope>
    <source>
        <strain evidence="2 3">KT-27</strain>
    </source>
</reference>
<name>A0A2S3WI38_PSEPU</name>
<gene>
    <name evidence="2" type="ORF">BGP80_22705</name>
</gene>